<dbReference type="InterPro" id="IPR036271">
    <property type="entry name" value="Tet_transcr_reg_TetR-rel_C_sf"/>
</dbReference>
<evidence type="ECO:0000256" key="1">
    <source>
        <dbReference type="ARBA" id="ARBA00023015"/>
    </source>
</evidence>
<sequence length="202" mass="22140">MSTPRDRALPAERLLSAAATLFARDGIRAVGVDRLLAEAKVARASLYQTYGSKDALVVAYLRHQDEQDRSGYARASAGVTDPAARLLLVFDLAAKSARRRRFRGCLYLNAATEFPDARHPVIGVVHDHREWLRELWRSCLTELGVAAPGPLVDRLVVLYDGGLAGSKATRSTEPITLAREMAAQLIAEHLRDGDRSPVPSRT</sequence>
<evidence type="ECO:0000313" key="7">
    <source>
        <dbReference type="Proteomes" id="UP000754495"/>
    </source>
</evidence>
<dbReference type="PANTHER" id="PTHR47506">
    <property type="entry name" value="TRANSCRIPTIONAL REGULATORY PROTEIN"/>
    <property type="match status" value="1"/>
</dbReference>
<dbReference type="Gene3D" id="1.10.357.10">
    <property type="entry name" value="Tetracycline Repressor, domain 2"/>
    <property type="match status" value="1"/>
</dbReference>
<comment type="caution">
    <text evidence="6">The sequence shown here is derived from an EMBL/GenBank/DDBJ whole genome shotgun (WGS) entry which is preliminary data.</text>
</comment>
<evidence type="ECO:0000313" key="6">
    <source>
        <dbReference type="EMBL" id="NIH80965.1"/>
    </source>
</evidence>
<proteinExistence type="predicted"/>
<protein>
    <submittedName>
        <fullName evidence="6">AcrR family transcriptional regulator</fullName>
    </submittedName>
</protein>
<keyword evidence="1" id="KW-0805">Transcription regulation</keyword>
<dbReference type="RefSeq" id="WP_313886170.1">
    <property type="nucleotide sequence ID" value="NZ_JAANOU010000001.1"/>
</dbReference>
<evidence type="ECO:0000256" key="3">
    <source>
        <dbReference type="ARBA" id="ARBA00023163"/>
    </source>
</evidence>
<dbReference type="Pfam" id="PF00440">
    <property type="entry name" value="TetR_N"/>
    <property type="match status" value="1"/>
</dbReference>
<keyword evidence="2 4" id="KW-0238">DNA-binding</keyword>
<dbReference type="InterPro" id="IPR001647">
    <property type="entry name" value="HTH_TetR"/>
</dbReference>
<keyword evidence="7" id="KW-1185">Reference proteome</keyword>
<dbReference type="PROSITE" id="PS50977">
    <property type="entry name" value="HTH_TETR_2"/>
    <property type="match status" value="1"/>
</dbReference>
<feature type="domain" description="HTH tetR-type" evidence="5">
    <location>
        <begin position="8"/>
        <end position="68"/>
    </location>
</feature>
<dbReference type="EMBL" id="JAANOU010000001">
    <property type="protein sequence ID" value="NIH80965.1"/>
    <property type="molecule type" value="Genomic_DNA"/>
</dbReference>
<evidence type="ECO:0000256" key="4">
    <source>
        <dbReference type="PROSITE-ProRule" id="PRU00335"/>
    </source>
</evidence>
<feature type="DNA-binding region" description="H-T-H motif" evidence="4">
    <location>
        <begin position="31"/>
        <end position="50"/>
    </location>
</feature>
<dbReference type="SUPFAM" id="SSF46689">
    <property type="entry name" value="Homeodomain-like"/>
    <property type="match status" value="1"/>
</dbReference>
<dbReference type="SUPFAM" id="SSF48498">
    <property type="entry name" value="Tetracyclin repressor-like, C-terminal domain"/>
    <property type="match status" value="1"/>
</dbReference>
<keyword evidence="3" id="KW-0804">Transcription</keyword>
<reference evidence="6 7" key="1">
    <citation type="submission" date="2020-03" db="EMBL/GenBank/DDBJ databases">
        <title>Sequencing the genomes of 1000 actinobacteria strains.</title>
        <authorList>
            <person name="Klenk H.-P."/>
        </authorList>
    </citation>
    <scope>NUCLEOTIDE SEQUENCE [LARGE SCALE GENOMIC DNA]</scope>
    <source>
        <strain evidence="6 7">DSM 45668</strain>
    </source>
</reference>
<dbReference type="PRINTS" id="PR00455">
    <property type="entry name" value="HTHTETR"/>
</dbReference>
<dbReference type="Proteomes" id="UP000754495">
    <property type="component" value="Unassembled WGS sequence"/>
</dbReference>
<dbReference type="PANTHER" id="PTHR47506:SF1">
    <property type="entry name" value="HTH-TYPE TRANSCRIPTIONAL REGULATOR YJDC"/>
    <property type="match status" value="1"/>
</dbReference>
<evidence type="ECO:0000256" key="2">
    <source>
        <dbReference type="ARBA" id="ARBA00023125"/>
    </source>
</evidence>
<organism evidence="6 7">
    <name type="scientific">Amycolatopsis viridis</name>
    <dbReference type="NCBI Taxonomy" id="185678"/>
    <lineage>
        <taxon>Bacteria</taxon>
        <taxon>Bacillati</taxon>
        <taxon>Actinomycetota</taxon>
        <taxon>Actinomycetes</taxon>
        <taxon>Pseudonocardiales</taxon>
        <taxon>Pseudonocardiaceae</taxon>
        <taxon>Amycolatopsis</taxon>
    </lineage>
</organism>
<dbReference type="InterPro" id="IPR009057">
    <property type="entry name" value="Homeodomain-like_sf"/>
</dbReference>
<accession>A0ABX0SZE0</accession>
<gene>
    <name evidence="6" type="ORF">FHX46_003495</name>
</gene>
<evidence type="ECO:0000259" key="5">
    <source>
        <dbReference type="PROSITE" id="PS50977"/>
    </source>
</evidence>
<name>A0ABX0SZE0_9PSEU</name>